<dbReference type="InterPro" id="IPR058163">
    <property type="entry name" value="LysR-type_TF_proteobact-type"/>
</dbReference>
<dbReference type="InterPro" id="IPR000847">
    <property type="entry name" value="LysR_HTH_N"/>
</dbReference>
<dbReference type="AlphaFoldDB" id="A0A7X3FQ73"/>
<organism evidence="6 7">
    <name type="scientific">Devosia marina</name>
    <dbReference type="NCBI Taxonomy" id="2683198"/>
    <lineage>
        <taxon>Bacteria</taxon>
        <taxon>Pseudomonadati</taxon>
        <taxon>Pseudomonadota</taxon>
        <taxon>Alphaproteobacteria</taxon>
        <taxon>Hyphomicrobiales</taxon>
        <taxon>Devosiaceae</taxon>
        <taxon>Devosia</taxon>
    </lineage>
</organism>
<dbReference type="PROSITE" id="PS50931">
    <property type="entry name" value="HTH_LYSR"/>
    <property type="match status" value="1"/>
</dbReference>
<evidence type="ECO:0000313" key="7">
    <source>
        <dbReference type="Proteomes" id="UP000438106"/>
    </source>
</evidence>
<dbReference type="GO" id="GO:0003677">
    <property type="term" value="F:DNA binding"/>
    <property type="evidence" value="ECO:0007669"/>
    <property type="project" value="UniProtKB-KW"/>
</dbReference>
<dbReference type="Proteomes" id="UP000438106">
    <property type="component" value="Unassembled WGS sequence"/>
</dbReference>
<feature type="domain" description="HTH lysR-type" evidence="5">
    <location>
        <begin position="1"/>
        <end position="58"/>
    </location>
</feature>
<dbReference type="InterPro" id="IPR005119">
    <property type="entry name" value="LysR_subst-bd"/>
</dbReference>
<dbReference type="Pfam" id="PF00126">
    <property type="entry name" value="HTH_1"/>
    <property type="match status" value="1"/>
</dbReference>
<keyword evidence="7" id="KW-1185">Reference proteome</keyword>
<evidence type="ECO:0000256" key="1">
    <source>
        <dbReference type="ARBA" id="ARBA00009437"/>
    </source>
</evidence>
<evidence type="ECO:0000313" key="6">
    <source>
        <dbReference type="EMBL" id="MVS98741.1"/>
    </source>
</evidence>
<dbReference type="PANTHER" id="PTHR30537">
    <property type="entry name" value="HTH-TYPE TRANSCRIPTIONAL REGULATOR"/>
    <property type="match status" value="1"/>
</dbReference>
<dbReference type="FunFam" id="1.10.10.10:FF:000001">
    <property type="entry name" value="LysR family transcriptional regulator"/>
    <property type="match status" value="1"/>
</dbReference>
<dbReference type="CDD" id="cd08422">
    <property type="entry name" value="PBP2_CrgA_like"/>
    <property type="match status" value="1"/>
</dbReference>
<gene>
    <name evidence="6" type="ORF">GO014_06870</name>
</gene>
<dbReference type="PANTHER" id="PTHR30537:SF5">
    <property type="entry name" value="HTH-TYPE TRANSCRIPTIONAL ACTIVATOR TTDR-RELATED"/>
    <property type="match status" value="1"/>
</dbReference>
<keyword evidence="4" id="KW-0804">Transcription</keyword>
<dbReference type="InterPro" id="IPR036390">
    <property type="entry name" value="WH_DNA-bd_sf"/>
</dbReference>
<comment type="caution">
    <text evidence="6">The sequence shown here is derived from an EMBL/GenBank/DDBJ whole genome shotgun (WGS) entry which is preliminary data.</text>
</comment>
<reference evidence="6 7" key="1">
    <citation type="submission" date="2019-12" db="EMBL/GenBank/DDBJ databases">
        <title>Devosia maris sp. nov., isolated from the deep seawater.</title>
        <authorList>
            <person name="Liu Y."/>
        </authorList>
    </citation>
    <scope>NUCLEOTIDE SEQUENCE [LARGE SCALE GENOMIC DNA]</scope>
    <source>
        <strain evidence="6 7">L53-10-65</strain>
    </source>
</reference>
<dbReference type="InterPro" id="IPR036388">
    <property type="entry name" value="WH-like_DNA-bd_sf"/>
</dbReference>
<name>A0A7X3FQ73_9HYPH</name>
<evidence type="ECO:0000256" key="2">
    <source>
        <dbReference type="ARBA" id="ARBA00023015"/>
    </source>
</evidence>
<accession>A0A7X3FQ73</accession>
<dbReference type="SUPFAM" id="SSF53850">
    <property type="entry name" value="Periplasmic binding protein-like II"/>
    <property type="match status" value="1"/>
</dbReference>
<dbReference type="GO" id="GO:0003700">
    <property type="term" value="F:DNA-binding transcription factor activity"/>
    <property type="evidence" value="ECO:0007669"/>
    <property type="project" value="InterPro"/>
</dbReference>
<keyword evidence="3" id="KW-0238">DNA-binding</keyword>
<evidence type="ECO:0000256" key="4">
    <source>
        <dbReference type="ARBA" id="ARBA00023163"/>
    </source>
</evidence>
<evidence type="ECO:0000256" key="3">
    <source>
        <dbReference type="ARBA" id="ARBA00023125"/>
    </source>
</evidence>
<dbReference type="Pfam" id="PF03466">
    <property type="entry name" value="LysR_substrate"/>
    <property type="match status" value="1"/>
</dbReference>
<dbReference type="Gene3D" id="1.10.10.10">
    <property type="entry name" value="Winged helix-like DNA-binding domain superfamily/Winged helix DNA-binding domain"/>
    <property type="match status" value="1"/>
</dbReference>
<comment type="similarity">
    <text evidence="1">Belongs to the LysR transcriptional regulatory family.</text>
</comment>
<evidence type="ECO:0000259" key="5">
    <source>
        <dbReference type="PROSITE" id="PS50931"/>
    </source>
</evidence>
<dbReference type="Gene3D" id="3.40.190.290">
    <property type="match status" value="1"/>
</dbReference>
<sequence>MNFADLTLIQDVARHGSFAAAARQRDVDPSSIGRIIAAIEEELGFRLFARTTRRMEVTEAGALYLSRIGPLCEELERAVDECRAMQVEPRGTLRISASATFGQRFIVPRLSAFREAYPAVSVEGIFSDSTIDLVSERVDLAIRLAPSINGDYVVSKLMDTRYSVVAAPGYLRQAAPLERPEDLALHRAILFPYRDYRSRWTFRDADGTVTEQNVEGDLILSPAGAIRDAALAGLGPALLPDWLISNDVDKGALQTCIAGWDVTATTFDTAAWLIYPSRSFLPAKVRAMIEFLRGSMGQGAHRETPQTPKP</sequence>
<dbReference type="EMBL" id="WQRF01000001">
    <property type="protein sequence ID" value="MVS98741.1"/>
    <property type="molecule type" value="Genomic_DNA"/>
</dbReference>
<keyword evidence="2" id="KW-0805">Transcription regulation</keyword>
<protein>
    <submittedName>
        <fullName evidence="6">LysR family transcriptional regulator</fullName>
    </submittedName>
</protein>
<proteinExistence type="inferred from homology"/>
<dbReference type="SUPFAM" id="SSF46785">
    <property type="entry name" value="Winged helix' DNA-binding domain"/>
    <property type="match status" value="1"/>
</dbReference>